<evidence type="ECO:0008006" key="3">
    <source>
        <dbReference type="Google" id="ProtNLM"/>
    </source>
</evidence>
<protein>
    <recommendedName>
        <fullName evidence="3">ATPase</fullName>
    </recommendedName>
</protein>
<dbReference type="Gene3D" id="3.40.50.300">
    <property type="entry name" value="P-loop containing nucleotide triphosphate hydrolases"/>
    <property type="match status" value="1"/>
</dbReference>
<dbReference type="InterPro" id="IPR027417">
    <property type="entry name" value="P-loop_NTPase"/>
</dbReference>
<dbReference type="PATRIC" id="fig|1324957.4.peg.748"/>
<dbReference type="Proteomes" id="UP000017840">
    <property type="component" value="Unassembled WGS sequence"/>
</dbReference>
<sequence>MAGEARVDAGKTTFAAGLVRALARRSVAASAFKPRAGNDYWYDHDDVRAATADGRLYGKDVRRLLDAAGSDATPEARNPVHRLWRPAPGRVGLLGEADRTFLVDRVSTPDGPVWLYNADADVPELVRERLPISEALAVDSVAAFNDAMREYHLPALDSLAADVRATDDAVVESYGDVANPLAGVRYDAVATVAPGRARVYDGDRWAVACEAAAGGPDEGRMEEHVGRVTGMVDPVSTHALPALSGAERDDADAVADANREVYETLVATARE</sequence>
<proteinExistence type="predicted"/>
<gene>
    <name evidence="1" type="ORF">K933_03675</name>
</gene>
<reference evidence="1 2" key="1">
    <citation type="journal article" date="2013" name="Genome Announc.">
        <title>Draft Genome Sequence of 'Candidatus Halobonum tyrrellensis' Strain G22, Isolated from the Hypersaline Waters of Lake Tyrrell, Australia.</title>
        <authorList>
            <person name="Ugalde J.A."/>
            <person name="Narasingarao P."/>
            <person name="Kuo S."/>
            <person name="Podell S."/>
            <person name="Allen E.E."/>
        </authorList>
    </citation>
    <scope>NUCLEOTIDE SEQUENCE [LARGE SCALE GENOMIC DNA]</scope>
    <source>
        <strain evidence="1 2">G22</strain>
    </source>
</reference>
<dbReference type="AlphaFoldDB" id="V4J247"/>
<organism evidence="1 2">
    <name type="scientific">Candidatus Halobonum tyrrellensis G22</name>
    <dbReference type="NCBI Taxonomy" id="1324957"/>
    <lineage>
        <taxon>Archaea</taxon>
        <taxon>Methanobacteriati</taxon>
        <taxon>Methanobacteriota</taxon>
        <taxon>Stenosarchaea group</taxon>
        <taxon>Halobacteria</taxon>
        <taxon>Halobacteriales</taxon>
        <taxon>Haloferacaceae</taxon>
        <taxon>Candidatus Halobonum</taxon>
    </lineage>
</organism>
<keyword evidence="2" id="KW-1185">Reference proteome</keyword>
<dbReference type="EMBL" id="ASGZ01000009">
    <property type="protein sequence ID" value="ESP89492.1"/>
    <property type="molecule type" value="Genomic_DNA"/>
</dbReference>
<accession>V4J247</accession>
<dbReference type="eggNOG" id="arCOG04328">
    <property type="taxonomic scope" value="Archaea"/>
</dbReference>
<comment type="caution">
    <text evidence="1">The sequence shown here is derived from an EMBL/GenBank/DDBJ whole genome shotgun (WGS) entry which is preliminary data.</text>
</comment>
<name>V4J247_9EURY</name>
<evidence type="ECO:0000313" key="2">
    <source>
        <dbReference type="Proteomes" id="UP000017840"/>
    </source>
</evidence>
<evidence type="ECO:0000313" key="1">
    <source>
        <dbReference type="EMBL" id="ESP89492.1"/>
    </source>
</evidence>